<gene>
    <name evidence="3" type="ORF">WSS_A07699</name>
</gene>
<evidence type="ECO:0000313" key="3">
    <source>
        <dbReference type="EMBL" id="EKT83352.1"/>
    </source>
</evidence>
<name>K8XYG8_RHOOP</name>
<dbReference type="InterPro" id="IPR006068">
    <property type="entry name" value="ATPase_P-typ_cation-transptr_C"/>
</dbReference>
<evidence type="ECO:0000259" key="2">
    <source>
        <dbReference type="Pfam" id="PF00689"/>
    </source>
</evidence>
<feature type="domain" description="Cation-transporting P-type ATPase C-terminal" evidence="2">
    <location>
        <begin position="29"/>
        <end position="177"/>
    </location>
</feature>
<dbReference type="Gene3D" id="1.20.1110.10">
    <property type="entry name" value="Calcium-transporting ATPase, transmembrane domain"/>
    <property type="match status" value="1"/>
</dbReference>
<organism evidence="3 4">
    <name type="scientific">Rhodococcus opacus M213</name>
    <dbReference type="NCBI Taxonomy" id="1129896"/>
    <lineage>
        <taxon>Bacteria</taxon>
        <taxon>Bacillati</taxon>
        <taxon>Actinomycetota</taxon>
        <taxon>Actinomycetes</taxon>
        <taxon>Mycobacteriales</taxon>
        <taxon>Nocardiaceae</taxon>
        <taxon>Rhodococcus</taxon>
    </lineage>
</organism>
<accession>K8XYG8</accession>
<dbReference type="Pfam" id="PF00689">
    <property type="entry name" value="Cation_ATPase_C"/>
    <property type="match status" value="1"/>
</dbReference>
<evidence type="ECO:0000313" key="4">
    <source>
        <dbReference type="Proteomes" id="UP000005951"/>
    </source>
</evidence>
<proteinExistence type="predicted"/>
<dbReference type="SUPFAM" id="SSF81665">
    <property type="entry name" value="Calcium ATPase, transmembrane domain M"/>
    <property type="match status" value="1"/>
</dbReference>
<evidence type="ECO:0000256" key="1">
    <source>
        <dbReference type="SAM" id="MobiDB-lite"/>
    </source>
</evidence>
<feature type="region of interest" description="Disordered" evidence="1">
    <location>
        <begin position="208"/>
        <end position="238"/>
    </location>
</feature>
<sequence>MQAAVAVLVGGNAGEVAFALIGSAVSGRSPFNPRPLLLVNMLTDALPAAALAVSPTSHNGVATRGPDEAALLRTVAFRGTTTTAAGATAAWAMASLTGGPRRAATAALIALIGTQLGQILLDSRSPLVLTTSVGSLAVMTVLISTPGVSQFLGCVPLGPLGWAQGFGSAAAATAAAAIAPDLIARRPGLSPTIRELLHTAGNHDRTLSFSDSPVDVLGGRNNADHSTPTGTEAVTDRK</sequence>
<dbReference type="InterPro" id="IPR023298">
    <property type="entry name" value="ATPase_P-typ_TM_dom_sf"/>
</dbReference>
<protein>
    <submittedName>
        <fullName evidence="3">Metal cation transporting ATPase</fullName>
    </submittedName>
</protein>
<comment type="caution">
    <text evidence="3">The sequence shown here is derived from an EMBL/GenBank/DDBJ whole genome shotgun (WGS) entry which is preliminary data.</text>
</comment>
<dbReference type="Proteomes" id="UP000005951">
    <property type="component" value="Unassembled WGS sequence"/>
</dbReference>
<dbReference type="AlphaFoldDB" id="K8XYG8"/>
<reference evidence="3 4" key="1">
    <citation type="journal article" date="2013" name="Genome Announc.">
        <title>Draft Genome Sequence of Rhodococcus opacus Strain M213 Shows a Diverse Catabolic Potential.</title>
        <authorList>
            <person name="Pathak A."/>
            <person name="Green S.J."/>
            <person name="Ogram A."/>
            <person name="Chauhan A."/>
        </authorList>
    </citation>
    <scope>NUCLEOTIDE SEQUENCE [LARGE SCALE GENOMIC DNA]</scope>
    <source>
        <strain evidence="3 4">M213</strain>
    </source>
</reference>
<dbReference type="EMBL" id="AJYC02000021">
    <property type="protein sequence ID" value="EKT83352.1"/>
    <property type="molecule type" value="Genomic_DNA"/>
</dbReference>